<dbReference type="AlphaFoldDB" id="A0A834GT10"/>
<dbReference type="InterPro" id="IPR015915">
    <property type="entry name" value="Kelch-typ_b-propeller"/>
</dbReference>
<dbReference type="Proteomes" id="UP000626092">
    <property type="component" value="Unassembled WGS sequence"/>
</dbReference>
<sequence length="399" mass="45034">MESFGVETEEGAKNRNLYLFYQDVCSRHTLHVYAIDSSSLLMYPVTKLPRGNSCDMGCIAHGSKLYAIGGVFRDSHAQEYPRDVLVCDLSKRKGREGDQYKWKAGPALNAGKPYPMVVAVKGKIYALAGHADYDVPVAVDPTFEFLDHRGVWHPLPEPPFYSWYSTPPGPTLLCYTVSGNIIYVLVQKPGDNEVVELLYSFNVLKKKWKEHPRGVLCGDRVGDNLSSHKWLKWADLEDGKLYLSEAYGGSCRLYAHDLITSKKKKFADEIVSDASACEIYGGLPVSWDVQSSYLECGCNGVPYVRLPVKLLEVLDVSKQSLVAHVGNRMLLVVCAYNPPRKFPEDRRFVYTCLLKLVKVEDNICKGSCSEKWRDCAVIVKQQYHKMNRLFDDISSWSTM</sequence>
<name>A0A834GT10_RHOSS</name>
<dbReference type="SUPFAM" id="SSF117281">
    <property type="entry name" value="Kelch motif"/>
    <property type="match status" value="1"/>
</dbReference>
<dbReference type="EMBL" id="WJXA01000008">
    <property type="protein sequence ID" value="KAF7136387.1"/>
    <property type="molecule type" value="Genomic_DNA"/>
</dbReference>
<accession>A0A834GT10</accession>
<evidence type="ECO:0000313" key="1">
    <source>
        <dbReference type="EMBL" id="KAF7136387.1"/>
    </source>
</evidence>
<organism evidence="1 2">
    <name type="scientific">Rhododendron simsii</name>
    <name type="common">Sims's rhododendron</name>
    <dbReference type="NCBI Taxonomy" id="118357"/>
    <lineage>
        <taxon>Eukaryota</taxon>
        <taxon>Viridiplantae</taxon>
        <taxon>Streptophyta</taxon>
        <taxon>Embryophyta</taxon>
        <taxon>Tracheophyta</taxon>
        <taxon>Spermatophyta</taxon>
        <taxon>Magnoliopsida</taxon>
        <taxon>eudicotyledons</taxon>
        <taxon>Gunneridae</taxon>
        <taxon>Pentapetalae</taxon>
        <taxon>asterids</taxon>
        <taxon>Ericales</taxon>
        <taxon>Ericaceae</taxon>
        <taxon>Ericoideae</taxon>
        <taxon>Rhodoreae</taxon>
        <taxon>Rhododendron</taxon>
    </lineage>
</organism>
<gene>
    <name evidence="1" type="ORF">RHSIM_Rhsim08G0029000</name>
</gene>
<dbReference type="Pfam" id="PF07893">
    <property type="entry name" value="DUF1668"/>
    <property type="match status" value="1"/>
</dbReference>
<protein>
    <submittedName>
        <fullName evidence="1">Uncharacterized protein</fullName>
    </submittedName>
</protein>
<evidence type="ECO:0000313" key="2">
    <source>
        <dbReference type="Proteomes" id="UP000626092"/>
    </source>
</evidence>
<dbReference type="OrthoDB" id="1485938at2759"/>
<comment type="caution">
    <text evidence="1">The sequence shown here is derived from an EMBL/GenBank/DDBJ whole genome shotgun (WGS) entry which is preliminary data.</text>
</comment>
<keyword evidence="2" id="KW-1185">Reference proteome</keyword>
<dbReference type="InterPro" id="IPR012871">
    <property type="entry name" value="DUF1668_ORYSA"/>
</dbReference>
<proteinExistence type="predicted"/>
<dbReference type="Gene3D" id="2.120.10.80">
    <property type="entry name" value="Kelch-type beta propeller"/>
    <property type="match status" value="1"/>
</dbReference>
<reference evidence="1" key="1">
    <citation type="submission" date="2019-11" db="EMBL/GenBank/DDBJ databases">
        <authorList>
            <person name="Liu Y."/>
            <person name="Hou J."/>
            <person name="Li T.-Q."/>
            <person name="Guan C.-H."/>
            <person name="Wu X."/>
            <person name="Wu H.-Z."/>
            <person name="Ling F."/>
            <person name="Zhang R."/>
            <person name="Shi X.-G."/>
            <person name="Ren J.-P."/>
            <person name="Chen E.-F."/>
            <person name="Sun J.-M."/>
        </authorList>
    </citation>
    <scope>NUCLEOTIDE SEQUENCE</scope>
    <source>
        <strain evidence="1">Adult_tree_wgs_1</strain>
        <tissue evidence="1">Leaves</tissue>
    </source>
</reference>